<dbReference type="Proteomes" id="UP001642484">
    <property type="component" value="Unassembled WGS sequence"/>
</dbReference>
<reference evidence="1 2" key="1">
    <citation type="submission" date="2024-02" db="EMBL/GenBank/DDBJ databases">
        <authorList>
            <person name="Chen Y."/>
            <person name="Shah S."/>
            <person name="Dougan E. K."/>
            <person name="Thang M."/>
            <person name="Chan C."/>
        </authorList>
    </citation>
    <scope>NUCLEOTIDE SEQUENCE [LARGE SCALE GENOMIC DNA]</scope>
</reference>
<proteinExistence type="predicted"/>
<gene>
    <name evidence="1" type="ORF">CCMP2556_LOCUS25782</name>
</gene>
<dbReference type="EMBL" id="CAXAMN010017469">
    <property type="protein sequence ID" value="CAK9050588.1"/>
    <property type="molecule type" value="Genomic_DNA"/>
</dbReference>
<name>A0ABP0MHD5_9DINO</name>
<evidence type="ECO:0000313" key="2">
    <source>
        <dbReference type="Proteomes" id="UP001642484"/>
    </source>
</evidence>
<accession>A0ABP0MHD5</accession>
<protein>
    <submittedName>
        <fullName evidence="1">Uncharacterized protein</fullName>
    </submittedName>
</protein>
<comment type="caution">
    <text evidence="1">The sequence shown here is derived from an EMBL/GenBank/DDBJ whole genome shotgun (WGS) entry which is preliminary data.</text>
</comment>
<evidence type="ECO:0000313" key="1">
    <source>
        <dbReference type="EMBL" id="CAK9050588.1"/>
    </source>
</evidence>
<organism evidence="1 2">
    <name type="scientific">Durusdinium trenchii</name>
    <dbReference type="NCBI Taxonomy" id="1381693"/>
    <lineage>
        <taxon>Eukaryota</taxon>
        <taxon>Sar</taxon>
        <taxon>Alveolata</taxon>
        <taxon>Dinophyceae</taxon>
        <taxon>Suessiales</taxon>
        <taxon>Symbiodiniaceae</taxon>
        <taxon>Durusdinium</taxon>
    </lineage>
</organism>
<keyword evidence="2" id="KW-1185">Reference proteome</keyword>
<sequence length="169" mass="19202">MAAWLEVAITWREKLLSCWLFRTVSESKLDDDDEGILEQRCAQLLQLTLEGAPFGISLSQPWTDFARDLRRPDHPTQRVPSNLTRFAGGQPLQLFLLPPWSAWFIAWYFAGSSACVLQSPSLDSHGKGRSQIEAVIKQYSRSNIGKIIQSICTFTIFPFRELLGFLLQV</sequence>